<protein>
    <submittedName>
        <fullName evidence="1">Uncharacterized protein</fullName>
    </submittedName>
</protein>
<gene>
    <name evidence="1" type="ORF">O181_122690</name>
</gene>
<dbReference type="AlphaFoldDB" id="A0A9Q3KJU7"/>
<organism evidence="1 2">
    <name type="scientific">Austropuccinia psidii MF-1</name>
    <dbReference type="NCBI Taxonomy" id="1389203"/>
    <lineage>
        <taxon>Eukaryota</taxon>
        <taxon>Fungi</taxon>
        <taxon>Dikarya</taxon>
        <taxon>Basidiomycota</taxon>
        <taxon>Pucciniomycotina</taxon>
        <taxon>Pucciniomycetes</taxon>
        <taxon>Pucciniales</taxon>
        <taxon>Sphaerophragmiaceae</taxon>
        <taxon>Austropuccinia</taxon>
    </lineage>
</organism>
<evidence type="ECO:0000313" key="1">
    <source>
        <dbReference type="EMBL" id="MBW0582975.1"/>
    </source>
</evidence>
<keyword evidence="2" id="KW-1185">Reference proteome</keyword>
<accession>A0A9Q3KJU7</accession>
<dbReference type="EMBL" id="AVOT02113942">
    <property type="protein sequence ID" value="MBW0582975.1"/>
    <property type="molecule type" value="Genomic_DNA"/>
</dbReference>
<proteinExistence type="predicted"/>
<name>A0A9Q3KJU7_9BASI</name>
<feature type="non-terminal residue" evidence="1">
    <location>
        <position position="1"/>
    </location>
</feature>
<reference evidence="1" key="1">
    <citation type="submission" date="2021-03" db="EMBL/GenBank/DDBJ databases">
        <title>Draft genome sequence of rust myrtle Austropuccinia psidii MF-1, a brazilian biotype.</title>
        <authorList>
            <person name="Quecine M.C."/>
            <person name="Pachon D.M.R."/>
            <person name="Bonatelli M.L."/>
            <person name="Correr F.H."/>
            <person name="Franceschini L.M."/>
            <person name="Leite T.F."/>
            <person name="Margarido G.R.A."/>
            <person name="Almeida C.A."/>
            <person name="Ferrarezi J.A."/>
            <person name="Labate C.A."/>
        </authorList>
    </citation>
    <scope>NUCLEOTIDE SEQUENCE</scope>
    <source>
        <strain evidence="1">MF-1</strain>
    </source>
</reference>
<sequence>TFVETIKIQNLINLKGFEDHKSPKTLGWKLLDKNQDLDVEFVAILCHLTESETYCAYRLVILDLRQQPFTSGVVAMDNLQVKKPFYVAIQPSPFIHVRSMDVGTI</sequence>
<dbReference type="Proteomes" id="UP000765509">
    <property type="component" value="Unassembled WGS sequence"/>
</dbReference>
<evidence type="ECO:0000313" key="2">
    <source>
        <dbReference type="Proteomes" id="UP000765509"/>
    </source>
</evidence>
<comment type="caution">
    <text evidence="1">The sequence shown here is derived from an EMBL/GenBank/DDBJ whole genome shotgun (WGS) entry which is preliminary data.</text>
</comment>